<sequence length="275" mass="31378">MLPIIIPLVLCLATSANSLRDRLTIPSYSAASESQIRFAIENNYDDTGPGAKGPESAYNTYSTLEEALVSYIDDPDTKLPENERMKAILRLINTPKDYERYNPSQAIRELPKSVAEYTGYRNIPTIAPIVLKKQPWHNNQVLYHDPRTNMGIYDLRGISVTNINSVKPRERPQNLYKLEDIHIPGQVGQVKSLPVPNYYPYLTKFIPAQSQYESNPQQSYSYGHRNTWPPRDENDHHDSRVEASMRGYYTFTGADGKQRTVHYTDSNRARPVSAI</sequence>
<dbReference type="KEGG" id="pmac:106711711"/>
<proteinExistence type="predicted"/>
<dbReference type="InParanoid" id="A0A194RAD8"/>
<name>A0A194RAD8_PAPMA</name>
<dbReference type="AlphaFoldDB" id="A0A194RAD8"/>
<feature type="signal peptide" evidence="2">
    <location>
        <begin position="1"/>
        <end position="18"/>
    </location>
</feature>
<protein>
    <submittedName>
        <fullName evidence="3">Uncharacterized protein</fullName>
    </submittedName>
</protein>
<keyword evidence="4" id="KW-1185">Reference proteome</keyword>
<gene>
    <name evidence="3" type="ORF">RR48_06990</name>
</gene>
<dbReference type="Proteomes" id="UP000053240">
    <property type="component" value="Unassembled WGS sequence"/>
</dbReference>
<dbReference type="STRING" id="76193.A0A194RAD8"/>
<reference evidence="3 4" key="1">
    <citation type="journal article" date="2015" name="Nat. Commun.">
        <title>Outbred genome sequencing and CRISPR/Cas9 gene editing in butterflies.</title>
        <authorList>
            <person name="Li X."/>
            <person name="Fan D."/>
            <person name="Zhang W."/>
            <person name="Liu G."/>
            <person name="Zhang L."/>
            <person name="Zhao L."/>
            <person name="Fang X."/>
            <person name="Chen L."/>
            <person name="Dong Y."/>
            <person name="Chen Y."/>
            <person name="Ding Y."/>
            <person name="Zhao R."/>
            <person name="Feng M."/>
            <person name="Zhu Y."/>
            <person name="Feng Y."/>
            <person name="Jiang X."/>
            <person name="Zhu D."/>
            <person name="Xiang H."/>
            <person name="Feng X."/>
            <person name="Li S."/>
            <person name="Wang J."/>
            <person name="Zhang G."/>
            <person name="Kronforst M.R."/>
            <person name="Wang W."/>
        </authorList>
    </citation>
    <scope>NUCLEOTIDE SEQUENCE [LARGE SCALE GENOMIC DNA]</scope>
    <source>
        <strain evidence="3">Ya'a_city_454_Pm</strain>
        <tissue evidence="3">Whole body</tissue>
    </source>
</reference>
<evidence type="ECO:0000256" key="1">
    <source>
        <dbReference type="SAM" id="MobiDB-lite"/>
    </source>
</evidence>
<dbReference type="EMBL" id="KQ460500">
    <property type="protein sequence ID" value="KPJ14240.1"/>
    <property type="molecule type" value="Genomic_DNA"/>
</dbReference>
<feature type="chain" id="PRO_5008265030" evidence="2">
    <location>
        <begin position="19"/>
        <end position="275"/>
    </location>
</feature>
<accession>A0A194RAD8</accession>
<evidence type="ECO:0000256" key="2">
    <source>
        <dbReference type="SAM" id="SignalP"/>
    </source>
</evidence>
<feature type="region of interest" description="Disordered" evidence="1">
    <location>
        <begin position="213"/>
        <end position="238"/>
    </location>
</feature>
<evidence type="ECO:0000313" key="4">
    <source>
        <dbReference type="Proteomes" id="UP000053240"/>
    </source>
</evidence>
<organism evidence="3 4">
    <name type="scientific">Papilio machaon</name>
    <name type="common">Old World swallowtail butterfly</name>
    <dbReference type="NCBI Taxonomy" id="76193"/>
    <lineage>
        <taxon>Eukaryota</taxon>
        <taxon>Metazoa</taxon>
        <taxon>Ecdysozoa</taxon>
        <taxon>Arthropoda</taxon>
        <taxon>Hexapoda</taxon>
        <taxon>Insecta</taxon>
        <taxon>Pterygota</taxon>
        <taxon>Neoptera</taxon>
        <taxon>Endopterygota</taxon>
        <taxon>Lepidoptera</taxon>
        <taxon>Glossata</taxon>
        <taxon>Ditrysia</taxon>
        <taxon>Papilionoidea</taxon>
        <taxon>Papilionidae</taxon>
        <taxon>Papilioninae</taxon>
        <taxon>Papilio</taxon>
    </lineage>
</organism>
<keyword evidence="2" id="KW-0732">Signal</keyword>
<evidence type="ECO:0000313" key="3">
    <source>
        <dbReference type="EMBL" id="KPJ14240.1"/>
    </source>
</evidence>